<comment type="catalytic activity">
    <reaction evidence="9">
        <text>Release of signal peptides from bacterial membrane prolipoproteins. Hydrolyzes -Xaa-Yaa-Zaa-|-(S,diacylglyceryl)Cys-, in which Xaa is hydrophobic (preferably Leu), and Yaa (Ala or Ser) and Zaa (Gly or Ala) have small, neutral side chains.</text>
        <dbReference type="EC" id="3.4.23.36"/>
    </reaction>
</comment>
<feature type="transmembrane region" description="Helical" evidence="9">
    <location>
        <begin position="136"/>
        <end position="158"/>
    </location>
</feature>
<protein>
    <recommendedName>
        <fullName evidence="9">Lipoprotein signal peptidase</fullName>
        <ecNumber evidence="9">3.4.23.36</ecNumber>
    </recommendedName>
    <alternativeName>
        <fullName evidence="9">Prolipoprotein signal peptidase</fullName>
    </alternativeName>
    <alternativeName>
        <fullName evidence="9">Signal peptidase II</fullName>
        <shortName evidence="9">SPase II</shortName>
    </alternativeName>
</protein>
<dbReference type="InterPro" id="IPR001872">
    <property type="entry name" value="Peptidase_A8"/>
</dbReference>
<evidence type="ECO:0000256" key="3">
    <source>
        <dbReference type="ARBA" id="ARBA00022670"/>
    </source>
</evidence>
<evidence type="ECO:0000256" key="1">
    <source>
        <dbReference type="ARBA" id="ARBA00006139"/>
    </source>
</evidence>
<evidence type="ECO:0000256" key="7">
    <source>
        <dbReference type="ARBA" id="ARBA00022989"/>
    </source>
</evidence>
<dbReference type="AlphaFoldDB" id="A0A2W5UIW7"/>
<feature type="active site" evidence="9">
    <location>
        <position position="127"/>
    </location>
</feature>
<dbReference type="Proteomes" id="UP000249061">
    <property type="component" value="Unassembled WGS sequence"/>
</dbReference>
<dbReference type="NCBIfam" id="TIGR00077">
    <property type="entry name" value="lspA"/>
    <property type="match status" value="1"/>
</dbReference>
<comment type="subcellular location">
    <subcellularLocation>
        <location evidence="9">Cell membrane</location>
        <topology evidence="9">Multi-pass membrane protein</topology>
    </subcellularLocation>
</comment>
<evidence type="ECO:0000256" key="10">
    <source>
        <dbReference type="RuleBase" id="RU004181"/>
    </source>
</evidence>
<feature type="transmembrane region" description="Helical" evidence="9">
    <location>
        <begin position="72"/>
        <end position="92"/>
    </location>
</feature>
<keyword evidence="4 9" id="KW-0812">Transmembrane</keyword>
<evidence type="ECO:0000256" key="5">
    <source>
        <dbReference type="ARBA" id="ARBA00022750"/>
    </source>
</evidence>
<dbReference type="Pfam" id="PF01252">
    <property type="entry name" value="Peptidase_A8"/>
    <property type="match status" value="1"/>
</dbReference>
<evidence type="ECO:0000256" key="9">
    <source>
        <dbReference type="HAMAP-Rule" id="MF_00161"/>
    </source>
</evidence>
<organism evidence="11 12">
    <name type="scientific">Archangium gephyra</name>
    <dbReference type="NCBI Taxonomy" id="48"/>
    <lineage>
        <taxon>Bacteria</taxon>
        <taxon>Pseudomonadati</taxon>
        <taxon>Myxococcota</taxon>
        <taxon>Myxococcia</taxon>
        <taxon>Myxococcales</taxon>
        <taxon>Cystobacterineae</taxon>
        <taxon>Archangiaceae</taxon>
        <taxon>Archangium</taxon>
    </lineage>
</organism>
<comment type="pathway">
    <text evidence="9">Protein modification; lipoprotein biosynthesis (signal peptide cleavage).</text>
</comment>
<gene>
    <name evidence="9 11" type="primary">lspA</name>
    <name evidence="11" type="ORF">DI536_23940</name>
</gene>
<evidence type="ECO:0000313" key="12">
    <source>
        <dbReference type="Proteomes" id="UP000249061"/>
    </source>
</evidence>
<evidence type="ECO:0000256" key="6">
    <source>
        <dbReference type="ARBA" id="ARBA00022801"/>
    </source>
</evidence>
<comment type="caution">
    <text evidence="9">Lacks conserved residue(s) required for the propagation of feature annotation.</text>
</comment>
<keyword evidence="5 9" id="KW-0064">Aspartyl protease</keyword>
<keyword evidence="8 9" id="KW-0472">Membrane</keyword>
<feature type="transmembrane region" description="Helical" evidence="9">
    <location>
        <begin position="97"/>
        <end position="116"/>
    </location>
</feature>
<dbReference type="UniPathway" id="UPA00665"/>
<feature type="active site" evidence="9">
    <location>
        <position position="145"/>
    </location>
</feature>
<name>A0A2W5UIW7_9BACT</name>
<dbReference type="PRINTS" id="PR00781">
    <property type="entry name" value="LIPOSIGPTASE"/>
</dbReference>
<keyword evidence="6 9" id="KW-0378">Hydrolase</keyword>
<dbReference type="EC" id="3.4.23.36" evidence="9"/>
<proteinExistence type="inferred from homology"/>
<evidence type="ECO:0000256" key="2">
    <source>
        <dbReference type="ARBA" id="ARBA00022475"/>
    </source>
</evidence>
<keyword evidence="3 9" id="KW-0645">Protease</keyword>
<dbReference type="EMBL" id="QFQP01000023">
    <property type="protein sequence ID" value="PZR08938.1"/>
    <property type="molecule type" value="Genomic_DNA"/>
</dbReference>
<sequence length="178" mass="19395">MAELMFLRRLGIFLAVFIGQLVVDQWTKQLATAHLKGVPRKSWLGDVFRLEYATNEGAFLSLGANLPPNARYWVLTIGVGLLLLALCIYALVSKKLALTEVAGYSLIASGGFSNWVDRARFDGSVVDFMNMGLGSLRTGVFNVADLAIIAGIVVLFIYGAKEEKKRKLAEQAAAKPQS</sequence>
<comment type="function">
    <text evidence="9">This protein specifically catalyzes the removal of signal peptides from prolipoproteins.</text>
</comment>
<dbReference type="HAMAP" id="MF_00161">
    <property type="entry name" value="LspA"/>
    <property type="match status" value="1"/>
</dbReference>
<evidence type="ECO:0000256" key="8">
    <source>
        <dbReference type="ARBA" id="ARBA00023136"/>
    </source>
</evidence>
<dbReference type="PANTHER" id="PTHR33695">
    <property type="entry name" value="LIPOPROTEIN SIGNAL PEPTIDASE"/>
    <property type="match status" value="1"/>
</dbReference>
<dbReference type="GO" id="GO:0005886">
    <property type="term" value="C:plasma membrane"/>
    <property type="evidence" value="ECO:0007669"/>
    <property type="project" value="UniProtKB-SubCell"/>
</dbReference>
<evidence type="ECO:0000256" key="4">
    <source>
        <dbReference type="ARBA" id="ARBA00022692"/>
    </source>
</evidence>
<accession>A0A2W5UIW7</accession>
<comment type="similarity">
    <text evidence="1 9 10">Belongs to the peptidase A8 family.</text>
</comment>
<dbReference type="PANTHER" id="PTHR33695:SF1">
    <property type="entry name" value="LIPOPROTEIN SIGNAL PEPTIDASE"/>
    <property type="match status" value="1"/>
</dbReference>
<keyword evidence="7 9" id="KW-1133">Transmembrane helix</keyword>
<dbReference type="GO" id="GO:0006508">
    <property type="term" value="P:proteolysis"/>
    <property type="evidence" value="ECO:0007669"/>
    <property type="project" value="UniProtKB-KW"/>
</dbReference>
<dbReference type="GO" id="GO:0004190">
    <property type="term" value="F:aspartic-type endopeptidase activity"/>
    <property type="evidence" value="ECO:0007669"/>
    <property type="project" value="UniProtKB-UniRule"/>
</dbReference>
<keyword evidence="2 9" id="KW-1003">Cell membrane</keyword>
<evidence type="ECO:0000313" key="11">
    <source>
        <dbReference type="EMBL" id="PZR08938.1"/>
    </source>
</evidence>
<reference evidence="11 12" key="1">
    <citation type="submission" date="2017-08" db="EMBL/GenBank/DDBJ databases">
        <title>Infants hospitalized years apart are colonized by the same room-sourced microbial strains.</title>
        <authorList>
            <person name="Brooks B."/>
            <person name="Olm M.R."/>
            <person name="Firek B.A."/>
            <person name="Baker R."/>
            <person name="Thomas B.C."/>
            <person name="Morowitz M.J."/>
            <person name="Banfield J.F."/>
        </authorList>
    </citation>
    <scope>NUCLEOTIDE SEQUENCE [LARGE SCALE GENOMIC DNA]</scope>
    <source>
        <strain evidence="11">S2_003_000_R2_14</strain>
    </source>
</reference>
<comment type="caution">
    <text evidence="11">The sequence shown here is derived from an EMBL/GenBank/DDBJ whole genome shotgun (WGS) entry which is preliminary data.</text>
</comment>